<dbReference type="EMBL" id="LJQU01000078">
    <property type="protein sequence ID" value="KPY01819.1"/>
    <property type="molecule type" value="Genomic_DNA"/>
</dbReference>
<keyword evidence="1" id="KW-1133">Transmembrane helix</keyword>
<feature type="transmembrane region" description="Helical" evidence="1">
    <location>
        <begin position="28"/>
        <end position="47"/>
    </location>
</feature>
<proteinExistence type="predicted"/>
<protein>
    <submittedName>
        <fullName evidence="2">Uncharacterized protein</fullName>
    </submittedName>
</protein>
<keyword evidence="1" id="KW-0472">Membrane</keyword>
<evidence type="ECO:0000313" key="3">
    <source>
        <dbReference type="Proteomes" id="UP000050420"/>
    </source>
</evidence>
<dbReference type="PATRIC" id="fig|34065.5.peg.1624"/>
<organism evidence="2 3">
    <name type="scientific">Pseudomonas amygdali pv. mori</name>
    <dbReference type="NCBI Taxonomy" id="34065"/>
    <lineage>
        <taxon>Bacteria</taxon>
        <taxon>Pseudomonadati</taxon>
        <taxon>Pseudomonadota</taxon>
        <taxon>Gammaproteobacteria</taxon>
        <taxon>Pseudomonadales</taxon>
        <taxon>Pseudomonadaceae</taxon>
        <taxon>Pseudomonas</taxon>
        <taxon>Pseudomonas amygdali</taxon>
    </lineage>
</organism>
<evidence type="ECO:0000256" key="1">
    <source>
        <dbReference type="SAM" id="Phobius"/>
    </source>
</evidence>
<dbReference type="Proteomes" id="UP000050420">
    <property type="component" value="Unassembled WGS sequence"/>
</dbReference>
<reference evidence="2 3" key="1">
    <citation type="submission" date="2015-09" db="EMBL/GenBank/DDBJ databases">
        <title>Genome announcement of multiple Pseudomonas syringae strains.</title>
        <authorList>
            <person name="Thakur S."/>
            <person name="Wang P.W."/>
            <person name="Gong Y."/>
            <person name="Weir B.S."/>
            <person name="Guttman D.S."/>
        </authorList>
    </citation>
    <scope>NUCLEOTIDE SEQUENCE [LARGE SCALE GENOMIC DNA]</scope>
    <source>
        <strain evidence="2 3">ICMP4331</strain>
    </source>
</reference>
<dbReference type="AlphaFoldDB" id="A0A0P9VIR3"/>
<name>A0A0P9VIR3_PSEA0</name>
<accession>A0A0P9VIR3</accession>
<sequence length="56" mass="6286">MEGFPTYTEPTSQLGFRFPEAQLPDCDGLFVGQGLLASPVSFTLHVLSARRRRTMR</sequence>
<comment type="caution">
    <text evidence="2">The sequence shown here is derived from an EMBL/GenBank/DDBJ whole genome shotgun (WGS) entry which is preliminary data.</text>
</comment>
<gene>
    <name evidence="2" type="ORF">ALO63_04706</name>
</gene>
<evidence type="ECO:0000313" key="2">
    <source>
        <dbReference type="EMBL" id="KPY01819.1"/>
    </source>
</evidence>
<keyword evidence="1" id="KW-0812">Transmembrane</keyword>